<proteinExistence type="predicted"/>
<keyword evidence="2" id="KW-1185">Reference proteome</keyword>
<dbReference type="AlphaFoldDB" id="A0A495JPY0"/>
<name>A0A495JPY0_9ACTN</name>
<organism evidence="1 2">
    <name type="scientific">Micromonospora pisi</name>
    <dbReference type="NCBI Taxonomy" id="589240"/>
    <lineage>
        <taxon>Bacteria</taxon>
        <taxon>Bacillati</taxon>
        <taxon>Actinomycetota</taxon>
        <taxon>Actinomycetes</taxon>
        <taxon>Micromonosporales</taxon>
        <taxon>Micromonosporaceae</taxon>
        <taxon>Micromonospora</taxon>
    </lineage>
</organism>
<comment type="caution">
    <text evidence="1">The sequence shown here is derived from an EMBL/GenBank/DDBJ whole genome shotgun (WGS) entry which is preliminary data.</text>
</comment>
<protein>
    <submittedName>
        <fullName evidence="1">Uncharacterized protein</fullName>
    </submittedName>
</protein>
<accession>A0A495JPY0</accession>
<dbReference type="EMBL" id="RBKT01000001">
    <property type="protein sequence ID" value="RKR91050.1"/>
    <property type="molecule type" value="Genomic_DNA"/>
</dbReference>
<sequence>MSAEPLIKRAHEYAENVRRLGATVDEATAAVRAAFESD</sequence>
<gene>
    <name evidence="1" type="ORF">BDK92_5434</name>
</gene>
<dbReference type="Proteomes" id="UP000277671">
    <property type="component" value="Unassembled WGS sequence"/>
</dbReference>
<evidence type="ECO:0000313" key="1">
    <source>
        <dbReference type="EMBL" id="RKR91050.1"/>
    </source>
</evidence>
<reference evidence="1 2" key="1">
    <citation type="submission" date="2018-10" db="EMBL/GenBank/DDBJ databases">
        <title>Sequencing the genomes of 1000 actinobacteria strains.</title>
        <authorList>
            <person name="Klenk H.-P."/>
        </authorList>
    </citation>
    <scope>NUCLEOTIDE SEQUENCE [LARGE SCALE GENOMIC DNA]</scope>
    <source>
        <strain evidence="1 2">DSM 45175</strain>
    </source>
</reference>
<evidence type="ECO:0000313" key="2">
    <source>
        <dbReference type="Proteomes" id="UP000277671"/>
    </source>
</evidence>